<dbReference type="GO" id="GO:0005694">
    <property type="term" value="C:chromosome"/>
    <property type="evidence" value="ECO:0007669"/>
    <property type="project" value="UniProtKB-ARBA"/>
</dbReference>
<keyword evidence="10" id="KW-0547">Nucleotide-binding</keyword>
<evidence type="ECO:0000256" key="4">
    <source>
        <dbReference type="ARBA" id="ARBA00004788"/>
    </source>
</evidence>
<feature type="binding site" evidence="25">
    <location>
        <position position="283"/>
    </location>
    <ligand>
        <name>FAD</name>
        <dbReference type="ChEBI" id="CHEBI:57692"/>
    </ligand>
</feature>
<evidence type="ECO:0000256" key="1">
    <source>
        <dbReference type="ARBA" id="ARBA00004123"/>
    </source>
</evidence>
<keyword evidence="13 25" id="KW-0274">FAD</keyword>
<keyword evidence="7 28" id="KW-0816">Tricarboxylic acid cycle</keyword>
<evidence type="ECO:0000256" key="3">
    <source>
        <dbReference type="ARBA" id="ARBA00004718"/>
    </source>
</evidence>
<evidence type="ECO:0000256" key="16">
    <source>
        <dbReference type="ARBA" id="ARBA00022982"/>
    </source>
</evidence>
<feature type="binding site" evidence="25">
    <location>
        <begin position="465"/>
        <end position="466"/>
    </location>
    <ligand>
        <name>FAD</name>
        <dbReference type="ChEBI" id="CHEBI:57692"/>
    </ligand>
</feature>
<dbReference type="PROSITE" id="PS00504">
    <property type="entry name" value="FRD_SDH_FAD_BINDING"/>
    <property type="match status" value="1"/>
</dbReference>
<dbReference type="FunFam" id="1.20.58.100:FF:000001">
    <property type="entry name" value="Succinate dehydrogenase flavoprotein subunit (SdhA)"/>
    <property type="match status" value="1"/>
</dbReference>
<evidence type="ECO:0000256" key="24">
    <source>
        <dbReference type="PIRSR" id="PIRSR611281-2"/>
    </source>
</evidence>
<dbReference type="FunFam" id="3.10.110.10:FF:000035">
    <property type="entry name" value="SUMO-conjugating enzyme ubc9"/>
    <property type="match status" value="1"/>
</dbReference>
<dbReference type="GO" id="GO:0019789">
    <property type="term" value="F:SUMO transferase activity"/>
    <property type="evidence" value="ECO:0007669"/>
    <property type="project" value="UniProtKB-ARBA"/>
</dbReference>
<dbReference type="InterPro" id="IPR003952">
    <property type="entry name" value="FRD_SDH_FAD_BS"/>
</dbReference>
<dbReference type="SUPFAM" id="SSF51905">
    <property type="entry name" value="FAD/NAD(P)-binding domain"/>
    <property type="match status" value="1"/>
</dbReference>
<dbReference type="EMBL" id="CP119964">
    <property type="protein sequence ID" value="WFD40712.1"/>
    <property type="molecule type" value="Genomic_DNA"/>
</dbReference>
<dbReference type="GO" id="GO:0005743">
    <property type="term" value="C:mitochondrial inner membrane"/>
    <property type="evidence" value="ECO:0007669"/>
    <property type="project" value="UniProtKB-SubCell"/>
</dbReference>
<dbReference type="PANTHER" id="PTHR11632">
    <property type="entry name" value="SUCCINATE DEHYDROGENASE 2 FLAVOPROTEIN SUBUNIT"/>
    <property type="match status" value="1"/>
</dbReference>
<dbReference type="InterPro" id="IPR015939">
    <property type="entry name" value="Fum_Rdtase/Succ_DH_flav-like_C"/>
</dbReference>
<feature type="binding site" evidence="24">
    <location>
        <position position="316"/>
    </location>
    <ligand>
        <name>substrate</name>
    </ligand>
</feature>
<evidence type="ECO:0000313" key="31">
    <source>
        <dbReference type="Proteomes" id="UP001217754"/>
    </source>
</evidence>
<keyword evidence="6 28" id="KW-0813">Transport</keyword>
<comment type="catalytic activity">
    <reaction evidence="21 28">
        <text>a quinone + succinate = fumarate + a quinol</text>
        <dbReference type="Rhea" id="RHEA:40523"/>
        <dbReference type="ChEBI" id="CHEBI:24646"/>
        <dbReference type="ChEBI" id="CHEBI:29806"/>
        <dbReference type="ChEBI" id="CHEBI:30031"/>
        <dbReference type="ChEBI" id="CHEBI:132124"/>
        <dbReference type="EC" id="1.3.5.1"/>
    </reaction>
</comment>
<keyword evidence="31" id="KW-1185">Reference proteome</keyword>
<keyword evidence="15 28" id="KW-0809">Transit peptide</keyword>
<dbReference type="FunFam" id="4.10.80.40:FF:000002">
    <property type="entry name" value="Succinate dehydrogenase [ubiquinone] flavoprotein subunit, mitochondrial"/>
    <property type="match status" value="1"/>
</dbReference>
<dbReference type="Gene3D" id="3.90.700.10">
    <property type="entry name" value="Succinate dehydrogenase/fumarate reductase flavoprotein, catalytic domain"/>
    <property type="match status" value="1"/>
</dbReference>
<dbReference type="FunFam" id="3.90.700.10:FF:000001">
    <property type="entry name" value="Mitochondrial succinate dehydrogenase flavoprotein subunit"/>
    <property type="match status" value="1"/>
</dbReference>
<dbReference type="InterPro" id="IPR037099">
    <property type="entry name" value="Fum_R/Succ_DH_flav-like_C_sf"/>
</dbReference>
<dbReference type="FunFam" id="3.50.50.60:FF:000482">
    <property type="entry name" value="Succinate dehydrogenase complex, subunit A, flavoprotein (Fp)"/>
    <property type="match status" value="1"/>
</dbReference>
<dbReference type="GO" id="GO:0009055">
    <property type="term" value="F:electron transfer activity"/>
    <property type="evidence" value="ECO:0007669"/>
    <property type="project" value="TreeGrafter"/>
</dbReference>
<dbReference type="InterPro" id="IPR016135">
    <property type="entry name" value="UBQ-conjugating_enzyme/RWD"/>
</dbReference>
<evidence type="ECO:0000256" key="27">
    <source>
        <dbReference type="PROSITE-ProRule" id="PRU10133"/>
    </source>
</evidence>
<reference evidence="30" key="1">
    <citation type="submission" date="2023-03" db="EMBL/GenBank/DDBJ databases">
        <title>Mating type loci evolution in Malassezia.</title>
        <authorList>
            <person name="Coelho M.A."/>
        </authorList>
    </citation>
    <scope>NUCLEOTIDE SEQUENCE</scope>
    <source>
        <strain evidence="30">CBS 9431</strain>
    </source>
</reference>
<gene>
    <name evidence="30" type="primary">SDH1</name>
    <name evidence="30" type="ORF">MJAP1_003700</name>
</gene>
<evidence type="ECO:0000256" key="18">
    <source>
        <dbReference type="ARBA" id="ARBA00023128"/>
    </source>
</evidence>
<comment type="similarity">
    <text evidence="5 28">Belongs to the FAD-dependent oxidoreductase 2 family. FRD/SDH subfamily.</text>
</comment>
<dbReference type="Pfam" id="PF02910">
    <property type="entry name" value="Succ_DH_flav_C"/>
    <property type="match status" value="1"/>
</dbReference>
<evidence type="ECO:0000256" key="25">
    <source>
        <dbReference type="PIRSR" id="PIRSR611281-3"/>
    </source>
</evidence>
<evidence type="ECO:0000256" key="19">
    <source>
        <dbReference type="ARBA" id="ARBA00023136"/>
    </source>
</evidence>
<feature type="domain" description="UBC core" evidence="29">
    <location>
        <begin position="630"/>
        <end position="783"/>
    </location>
</feature>
<evidence type="ECO:0000256" key="21">
    <source>
        <dbReference type="ARBA" id="ARBA00049220"/>
    </source>
</evidence>
<sequence>MIVGSALLRNVTRTAAHRVPSTPLALRAGFHSTARASRVVNTQPLNAKAVHSQGGVPDLSKGYPVIEHEYDAIVVGAGGAGLRAAFGLAEGGLKTACITKLFPTRSHTVAAQGGINAALGNMTEDDWRWHMYDTVKGSDWLGDQDAIHYMCREAPNTVLELEHYGLPFSRTKEGKIYQRAFGGQSLDYGKGGQAYRCAAAADRTGHAMLHTLYGQSLRHNTNYFIEFFALDLIMEDGECVGVMALNLEDGTIHRFRAHQTVLATGGYGKAYFSATSAHTCTGDGLAMVSRAGLPLQDLEFVQFHPTGIYGAGCLITEGSRGEGGYLLNSEGERFMERYAPTAKDLASRDVVSRSMTMEIRDGRGVGPEKDHIYLQLSHLPASVLHERLPGISETASIFAGVDVTKEPIPVLPTVHYTMGGIPTRYTGEVITVDEQGNDKVVPGLYAAGETACVSVHGANRLGANSLLDIVVFGRACANHIRENMEPGKPHKELKGDGGQQAIDDLDAVRNASGPRSTADIRLDMQRVMQSDAAVFRTQSTLEEGVEKIDKVVADFPNVSVKDRGMIWNTDLTETLELRNLLSSATQTMHSAEARKESRGAHAREDFTERDDAHWMKHTLSWFDETNNKVDLKYRRVIDTTLDESECKPVPPFKQKEADGSLNLLVWEVGIPGKASQTPWEGGTYKLKMFFPEEYPSKPPKCKFTPPLFHPNVFPSGTVCLSILDEEKSWKPAITIKQILLGVQDLLNDPNPGDPAQADAFHLFKQDRAAYERRVRQIAREMQAQGQLA</sequence>
<keyword evidence="16 28" id="KW-0249">Electron transport</keyword>
<dbReference type="GeneID" id="85227351"/>
<dbReference type="Proteomes" id="UP001217754">
    <property type="component" value="Chromosome 7"/>
</dbReference>
<evidence type="ECO:0000256" key="2">
    <source>
        <dbReference type="ARBA" id="ARBA00004443"/>
    </source>
</evidence>
<dbReference type="Gene3D" id="1.20.58.100">
    <property type="entry name" value="Fumarate reductase/succinate dehydrogenase flavoprotein-like, C-terminal domain"/>
    <property type="match status" value="1"/>
</dbReference>
<dbReference type="NCBIfam" id="TIGR01812">
    <property type="entry name" value="sdhA_frdA_Gneg"/>
    <property type="match status" value="1"/>
</dbReference>
<feature type="active site" description="Glycyl thioester intermediate" evidence="27">
    <location>
        <position position="719"/>
    </location>
</feature>
<comment type="cofactor">
    <cofactor evidence="25">
        <name>FAD</name>
        <dbReference type="ChEBI" id="CHEBI:57692"/>
    </cofactor>
    <text evidence="25">Flavinylated by SdhE, about 5% flavinylation occurs in the absence of SdhE.</text>
</comment>
<dbReference type="GO" id="GO:0050660">
    <property type="term" value="F:flavin adenine dinucleotide binding"/>
    <property type="evidence" value="ECO:0007669"/>
    <property type="project" value="InterPro"/>
</dbReference>
<dbReference type="AlphaFoldDB" id="A0AAF0F523"/>
<organism evidence="30 31">
    <name type="scientific">Malassezia japonica</name>
    <dbReference type="NCBI Taxonomy" id="223818"/>
    <lineage>
        <taxon>Eukaryota</taxon>
        <taxon>Fungi</taxon>
        <taxon>Dikarya</taxon>
        <taxon>Basidiomycota</taxon>
        <taxon>Ustilaginomycotina</taxon>
        <taxon>Malasseziomycetes</taxon>
        <taxon>Malasseziales</taxon>
        <taxon>Malasseziaceae</taxon>
        <taxon>Malassezia</taxon>
    </lineage>
</organism>
<comment type="subcellular location">
    <subcellularLocation>
        <location evidence="2 28">Mitochondrion inner membrane</location>
        <topology evidence="2 28">Peripheral membrane protein</topology>
        <orientation evidence="2 28">Matrix side</orientation>
    </subcellularLocation>
    <subcellularLocation>
        <location evidence="1">Nucleus</location>
    </subcellularLocation>
</comment>
<dbReference type="GO" id="GO:0006099">
    <property type="term" value="P:tricarboxylic acid cycle"/>
    <property type="evidence" value="ECO:0007669"/>
    <property type="project" value="UniProtKB-KW"/>
</dbReference>
<proteinExistence type="inferred from homology"/>
<accession>A0AAF0F523</accession>
<evidence type="ECO:0000256" key="13">
    <source>
        <dbReference type="ARBA" id="ARBA00022827"/>
    </source>
</evidence>
<keyword evidence="20" id="KW-0539">Nucleus</keyword>
<keyword evidence="17 28" id="KW-0560">Oxidoreductase</keyword>
<evidence type="ECO:0000256" key="17">
    <source>
        <dbReference type="ARBA" id="ARBA00023002"/>
    </source>
</evidence>
<dbReference type="InterPro" id="IPR030664">
    <property type="entry name" value="SdhA/FrdA/AprA"/>
</dbReference>
<evidence type="ECO:0000256" key="20">
    <source>
        <dbReference type="ARBA" id="ARBA00023242"/>
    </source>
</evidence>
<dbReference type="PROSITE" id="PS00183">
    <property type="entry name" value="UBC_1"/>
    <property type="match status" value="1"/>
</dbReference>
<keyword evidence="8 25" id="KW-0285">Flavoprotein</keyword>
<feature type="binding site" evidence="25">
    <location>
        <begin position="76"/>
        <end position="81"/>
    </location>
    <ligand>
        <name>FAD</name>
        <dbReference type="ChEBI" id="CHEBI:57692"/>
    </ligand>
</feature>
<comment type="pathway">
    <text evidence="4 28">Carbohydrate metabolism; tricarboxylic acid cycle; fumarate from succinate (eukaryal route): step 1/1.</text>
</comment>
<dbReference type="Gene3D" id="4.10.80.40">
    <property type="entry name" value="succinate dehydrogenase protein domain"/>
    <property type="match status" value="1"/>
</dbReference>
<evidence type="ECO:0000259" key="29">
    <source>
        <dbReference type="PROSITE" id="PS50127"/>
    </source>
</evidence>
<keyword evidence="18" id="KW-0496">Mitochondrion</keyword>
<feature type="modified residue" description="Tele-8alpha-FAD histidine" evidence="26">
    <location>
        <position position="107"/>
    </location>
</feature>
<dbReference type="RefSeq" id="XP_060123609.1">
    <property type="nucleotide sequence ID" value="XM_060267626.1"/>
</dbReference>
<evidence type="ECO:0000256" key="23">
    <source>
        <dbReference type="PIRSR" id="PIRSR611281-1"/>
    </source>
</evidence>
<dbReference type="GO" id="GO:0005634">
    <property type="term" value="C:nucleus"/>
    <property type="evidence" value="ECO:0007669"/>
    <property type="project" value="UniProtKB-SubCell"/>
</dbReference>
<dbReference type="InterPro" id="IPR027477">
    <property type="entry name" value="Succ_DH/fumarate_Rdtase_cat_sf"/>
</dbReference>
<dbReference type="EC" id="1.3.5.1" evidence="28"/>
<dbReference type="InterPro" id="IPR011281">
    <property type="entry name" value="Succ_DH_flav_su_fwd"/>
</dbReference>
<feature type="binding site" evidence="25">
    <location>
        <position position="449"/>
    </location>
    <ligand>
        <name>FAD</name>
        <dbReference type="ChEBI" id="CHEBI:57692"/>
    </ligand>
</feature>
<keyword evidence="12" id="KW-0999">Mitochondrion inner membrane</keyword>
<dbReference type="Pfam" id="PF00179">
    <property type="entry name" value="UQ_con"/>
    <property type="match status" value="1"/>
</dbReference>
<dbReference type="GO" id="GO:0008177">
    <property type="term" value="F:succinate dehydrogenase (quinone) activity"/>
    <property type="evidence" value="ECO:0007669"/>
    <property type="project" value="UniProtKB-EC"/>
</dbReference>
<keyword evidence="14" id="KW-0067">ATP-binding</keyword>
<evidence type="ECO:0000256" key="8">
    <source>
        <dbReference type="ARBA" id="ARBA00022630"/>
    </source>
</evidence>
<evidence type="ECO:0000256" key="6">
    <source>
        <dbReference type="ARBA" id="ARBA00022448"/>
    </source>
</evidence>
<dbReference type="InterPro" id="IPR036188">
    <property type="entry name" value="FAD/NAD-bd_sf"/>
</dbReference>
<feature type="binding site" evidence="24">
    <location>
        <position position="460"/>
    </location>
    <ligand>
        <name>substrate</name>
    </ligand>
</feature>
<comment type="function">
    <text evidence="22 28">Flavoprotein (FP) subunit of succinate dehydrogenase (SDH) that is involved in complex II of the mitochondrial electron transport chain and is responsible for transferring electrons from succinate to ubiquinone (coenzyme Q).</text>
</comment>
<feature type="binding site" evidence="25">
    <location>
        <begin position="99"/>
        <end position="114"/>
    </location>
    <ligand>
        <name>FAD</name>
        <dbReference type="ChEBI" id="CHEBI:57692"/>
    </ligand>
</feature>
<feature type="binding site" evidence="24">
    <location>
        <position position="415"/>
    </location>
    <ligand>
        <name>substrate</name>
    </ligand>
</feature>
<evidence type="ECO:0000256" key="22">
    <source>
        <dbReference type="ARBA" id="ARBA00059077"/>
    </source>
</evidence>
<evidence type="ECO:0000313" key="30">
    <source>
        <dbReference type="EMBL" id="WFD40712.1"/>
    </source>
</evidence>
<dbReference type="SUPFAM" id="SSF54495">
    <property type="entry name" value="UBC-like"/>
    <property type="match status" value="1"/>
</dbReference>
<dbReference type="PROSITE" id="PS50127">
    <property type="entry name" value="UBC_2"/>
    <property type="match status" value="1"/>
</dbReference>
<dbReference type="SUPFAM" id="SSF56425">
    <property type="entry name" value="Succinate dehydrogenase/fumarate reductase flavoprotein, catalytic domain"/>
    <property type="match status" value="1"/>
</dbReference>
<dbReference type="Gene3D" id="3.50.50.60">
    <property type="entry name" value="FAD/NAD(P)-binding domain"/>
    <property type="match status" value="1"/>
</dbReference>
<feature type="active site" description="Proton acceptor" evidence="23">
    <location>
        <position position="348"/>
    </location>
</feature>
<dbReference type="NCBIfam" id="TIGR01816">
    <property type="entry name" value="sdhA_forward"/>
    <property type="match status" value="1"/>
</dbReference>
<dbReference type="InterPro" id="IPR003953">
    <property type="entry name" value="FAD-dep_OxRdtase_2_FAD-bd"/>
</dbReference>
<dbReference type="SUPFAM" id="SSF46977">
    <property type="entry name" value="Succinate dehydrogenase/fumarate reductase flavoprotein C-terminal domain"/>
    <property type="match status" value="1"/>
</dbReference>
<protein>
    <recommendedName>
        <fullName evidence="28">Succinate dehydrogenase [ubiquinone] flavoprotein subunit, mitochondrial</fullName>
        <ecNumber evidence="28">1.3.5.1</ecNumber>
    </recommendedName>
</protein>
<dbReference type="CDD" id="cd23798">
    <property type="entry name" value="UBCc_UBE2I"/>
    <property type="match status" value="1"/>
</dbReference>
<feature type="binding site" evidence="24">
    <location>
        <position position="304"/>
    </location>
    <ligand>
        <name>substrate</name>
    </ligand>
</feature>
<keyword evidence="11" id="KW-0833">Ubl conjugation pathway</keyword>
<name>A0AAF0F523_9BASI</name>
<dbReference type="GO" id="GO:0006121">
    <property type="term" value="P:mitochondrial electron transport, succinate to ubiquinone"/>
    <property type="evidence" value="ECO:0007669"/>
    <property type="project" value="TreeGrafter"/>
</dbReference>
<evidence type="ECO:0000256" key="11">
    <source>
        <dbReference type="ARBA" id="ARBA00022786"/>
    </source>
</evidence>
<comment type="pathway">
    <text evidence="3">Protein modification; protein sumoylation.</text>
</comment>
<keyword evidence="19 28" id="KW-0472">Membrane</keyword>
<dbReference type="InterPro" id="IPR023313">
    <property type="entry name" value="UBQ-conjugating_AS"/>
</dbReference>
<dbReference type="SMART" id="SM00212">
    <property type="entry name" value="UBCc"/>
    <property type="match status" value="1"/>
</dbReference>
<keyword evidence="9" id="KW-0808">Transferase</keyword>
<evidence type="ECO:0000256" key="28">
    <source>
        <dbReference type="RuleBase" id="RU362051"/>
    </source>
</evidence>
<dbReference type="GO" id="GO:0005524">
    <property type="term" value="F:ATP binding"/>
    <property type="evidence" value="ECO:0007669"/>
    <property type="project" value="UniProtKB-KW"/>
</dbReference>
<evidence type="ECO:0000256" key="5">
    <source>
        <dbReference type="ARBA" id="ARBA00008040"/>
    </source>
</evidence>
<dbReference type="GO" id="GO:0016925">
    <property type="term" value="P:protein sumoylation"/>
    <property type="evidence" value="ECO:0007669"/>
    <property type="project" value="UniProtKB-ARBA"/>
</dbReference>
<dbReference type="PANTHER" id="PTHR11632:SF51">
    <property type="entry name" value="SUCCINATE DEHYDROGENASE [UBIQUINONE] FLAVOPROTEIN SUBUNIT, MITOCHONDRIAL"/>
    <property type="match status" value="1"/>
</dbReference>
<evidence type="ECO:0000256" key="10">
    <source>
        <dbReference type="ARBA" id="ARBA00022741"/>
    </source>
</evidence>
<evidence type="ECO:0000256" key="9">
    <source>
        <dbReference type="ARBA" id="ARBA00022679"/>
    </source>
</evidence>
<evidence type="ECO:0000256" key="26">
    <source>
        <dbReference type="PIRSR" id="PIRSR611281-4"/>
    </source>
</evidence>
<dbReference type="InterPro" id="IPR014006">
    <property type="entry name" value="Succ_Dhase_FrdA_Gneg"/>
</dbReference>
<dbReference type="InterPro" id="IPR000608">
    <property type="entry name" value="UBC"/>
</dbReference>
<evidence type="ECO:0000256" key="15">
    <source>
        <dbReference type="ARBA" id="ARBA00022946"/>
    </source>
</evidence>
<dbReference type="Gene3D" id="3.10.110.10">
    <property type="entry name" value="Ubiquitin Conjugating Enzyme"/>
    <property type="match status" value="1"/>
</dbReference>
<evidence type="ECO:0000256" key="12">
    <source>
        <dbReference type="ARBA" id="ARBA00022792"/>
    </source>
</evidence>
<evidence type="ECO:0000256" key="7">
    <source>
        <dbReference type="ARBA" id="ARBA00022532"/>
    </source>
</evidence>
<evidence type="ECO:0000256" key="14">
    <source>
        <dbReference type="ARBA" id="ARBA00022840"/>
    </source>
</evidence>
<dbReference type="Pfam" id="PF00890">
    <property type="entry name" value="FAD_binding_2"/>
    <property type="match status" value="1"/>
</dbReference>